<dbReference type="GO" id="GO:1990281">
    <property type="term" value="C:efflux pump complex"/>
    <property type="evidence" value="ECO:0007669"/>
    <property type="project" value="TreeGrafter"/>
</dbReference>
<feature type="coiled-coil region" evidence="8">
    <location>
        <begin position="167"/>
        <end position="213"/>
    </location>
</feature>
<dbReference type="GO" id="GO:0009279">
    <property type="term" value="C:cell outer membrane"/>
    <property type="evidence" value="ECO:0007669"/>
    <property type="project" value="UniProtKB-SubCell"/>
</dbReference>
<evidence type="ECO:0000256" key="5">
    <source>
        <dbReference type="ARBA" id="ARBA00022692"/>
    </source>
</evidence>
<evidence type="ECO:0000313" key="11">
    <source>
        <dbReference type="Proteomes" id="UP000653797"/>
    </source>
</evidence>
<reference evidence="10" key="1">
    <citation type="submission" date="2020-09" db="EMBL/GenBank/DDBJ databases">
        <authorList>
            <person name="Kim M.K."/>
        </authorList>
    </citation>
    <scope>NUCLEOTIDE SEQUENCE</scope>
    <source>
        <strain evidence="10">BT704</strain>
    </source>
</reference>
<keyword evidence="3" id="KW-0813">Transport</keyword>
<dbReference type="GO" id="GO:0015562">
    <property type="term" value="F:efflux transmembrane transporter activity"/>
    <property type="evidence" value="ECO:0007669"/>
    <property type="project" value="InterPro"/>
</dbReference>
<proteinExistence type="inferred from homology"/>
<keyword evidence="4" id="KW-1134">Transmembrane beta strand</keyword>
<keyword evidence="11" id="KW-1185">Reference proteome</keyword>
<dbReference type="SUPFAM" id="SSF56954">
    <property type="entry name" value="Outer membrane efflux proteins (OEP)"/>
    <property type="match status" value="1"/>
</dbReference>
<keyword evidence="5" id="KW-0812">Transmembrane</keyword>
<dbReference type="Pfam" id="PF02321">
    <property type="entry name" value="OEP"/>
    <property type="match status" value="2"/>
</dbReference>
<organism evidence="10 11">
    <name type="scientific">Spirosoma validum</name>
    <dbReference type="NCBI Taxonomy" id="2771355"/>
    <lineage>
        <taxon>Bacteria</taxon>
        <taxon>Pseudomonadati</taxon>
        <taxon>Bacteroidota</taxon>
        <taxon>Cytophagia</taxon>
        <taxon>Cytophagales</taxon>
        <taxon>Cytophagaceae</taxon>
        <taxon>Spirosoma</taxon>
    </lineage>
</organism>
<dbReference type="PANTHER" id="PTHR30026:SF20">
    <property type="entry name" value="OUTER MEMBRANE PROTEIN TOLC"/>
    <property type="match status" value="1"/>
</dbReference>
<gene>
    <name evidence="10" type="ORF">IC230_08695</name>
</gene>
<dbReference type="AlphaFoldDB" id="A0A927GCS3"/>
<dbReference type="InterPro" id="IPR051906">
    <property type="entry name" value="TolC-like"/>
</dbReference>
<feature type="signal peptide" evidence="9">
    <location>
        <begin position="1"/>
        <end position="22"/>
    </location>
</feature>
<dbReference type="GO" id="GO:0015288">
    <property type="term" value="F:porin activity"/>
    <property type="evidence" value="ECO:0007669"/>
    <property type="project" value="TreeGrafter"/>
</dbReference>
<evidence type="ECO:0000256" key="7">
    <source>
        <dbReference type="ARBA" id="ARBA00023237"/>
    </source>
</evidence>
<keyword evidence="8" id="KW-0175">Coiled coil</keyword>
<evidence type="ECO:0000256" key="8">
    <source>
        <dbReference type="SAM" id="Coils"/>
    </source>
</evidence>
<protein>
    <submittedName>
        <fullName evidence="10">TolC family protein</fullName>
    </submittedName>
</protein>
<evidence type="ECO:0000256" key="9">
    <source>
        <dbReference type="SAM" id="SignalP"/>
    </source>
</evidence>
<sequence>MKKYVMSVGLVLAGLGLTIAQPAPIVMPLNKAVQQALQNNKGIKLADSRTQAAEARLQETKDRSLPTANASLAYSRYSLTGPFSLGQGDDGKALFGIPAGAFNATMGGATISKEIFGGFAEKSAEKSAELLAKASHLDAHRNRSELVYTVTDAYYNIVKLARSIGVIEQNIKQFDEREREAQNLQKEGVVTANEVLKIQLQKNNLNLSRLQVEKARQTALYNFNLLIGLPDNQTIAIDTLLTNPTTVTEPLNVFLDRAVQTRPEVEANELRVQSAQEMLRNTKSVMYPHLGVSAGYNYINPTARVIPEANSFISAWNVGLGISYNIGSLYNIKGKLHSAQNAIDQAGIQSQLQNDQIRSEVVTSYNNYQLALEQQNVIRTAVGQAQENYRLTESRFRNGLVGSTDLLEANSFLLQAQLNVINATVDAQLAYQRLLKATGSNLN</sequence>
<keyword evidence="7" id="KW-0998">Cell outer membrane</keyword>
<comment type="similarity">
    <text evidence="2">Belongs to the outer membrane factor (OMF) (TC 1.B.17) family.</text>
</comment>
<evidence type="ECO:0000256" key="6">
    <source>
        <dbReference type="ARBA" id="ARBA00023136"/>
    </source>
</evidence>
<evidence type="ECO:0000256" key="4">
    <source>
        <dbReference type="ARBA" id="ARBA00022452"/>
    </source>
</evidence>
<evidence type="ECO:0000256" key="3">
    <source>
        <dbReference type="ARBA" id="ARBA00022448"/>
    </source>
</evidence>
<keyword evidence="6" id="KW-0472">Membrane</keyword>
<dbReference type="EMBL" id="JACXAA010000002">
    <property type="protein sequence ID" value="MBD2752964.1"/>
    <property type="molecule type" value="Genomic_DNA"/>
</dbReference>
<dbReference type="Gene3D" id="1.20.1600.10">
    <property type="entry name" value="Outer membrane efflux proteins (OEP)"/>
    <property type="match status" value="1"/>
</dbReference>
<name>A0A927GCS3_9BACT</name>
<keyword evidence="9" id="KW-0732">Signal</keyword>
<dbReference type="RefSeq" id="WP_191038574.1">
    <property type="nucleotide sequence ID" value="NZ_JACXAA010000002.1"/>
</dbReference>
<comment type="subcellular location">
    <subcellularLocation>
        <location evidence="1">Cell outer membrane</location>
    </subcellularLocation>
</comment>
<comment type="caution">
    <text evidence="10">The sequence shown here is derived from an EMBL/GenBank/DDBJ whole genome shotgun (WGS) entry which is preliminary data.</text>
</comment>
<evidence type="ECO:0000313" key="10">
    <source>
        <dbReference type="EMBL" id="MBD2752964.1"/>
    </source>
</evidence>
<dbReference type="PANTHER" id="PTHR30026">
    <property type="entry name" value="OUTER MEMBRANE PROTEIN TOLC"/>
    <property type="match status" value="1"/>
</dbReference>
<feature type="chain" id="PRO_5037127062" evidence="9">
    <location>
        <begin position="23"/>
        <end position="443"/>
    </location>
</feature>
<dbReference type="Proteomes" id="UP000653797">
    <property type="component" value="Unassembled WGS sequence"/>
</dbReference>
<evidence type="ECO:0000256" key="1">
    <source>
        <dbReference type="ARBA" id="ARBA00004442"/>
    </source>
</evidence>
<dbReference type="InterPro" id="IPR003423">
    <property type="entry name" value="OMP_efflux"/>
</dbReference>
<accession>A0A927GCS3</accession>
<evidence type="ECO:0000256" key="2">
    <source>
        <dbReference type="ARBA" id="ARBA00007613"/>
    </source>
</evidence>